<reference evidence="3 4" key="1">
    <citation type="submission" date="2023-09" db="EMBL/GenBank/DDBJ databases">
        <title>Nesidiocoris tenuis whole genome shotgun sequence.</title>
        <authorList>
            <person name="Shibata T."/>
            <person name="Shimoda M."/>
            <person name="Kobayashi T."/>
            <person name="Uehara T."/>
        </authorList>
    </citation>
    <scope>NUCLEOTIDE SEQUENCE [LARGE SCALE GENOMIC DNA]</scope>
    <source>
        <strain evidence="3 4">Japan</strain>
    </source>
</reference>
<dbReference type="InterPro" id="IPR029526">
    <property type="entry name" value="PGBD"/>
</dbReference>
<feature type="domain" description="PiggyBac transposable element-derived protein" evidence="2">
    <location>
        <begin position="157"/>
        <end position="523"/>
    </location>
</feature>
<evidence type="ECO:0000313" key="4">
    <source>
        <dbReference type="Proteomes" id="UP001307889"/>
    </source>
</evidence>
<dbReference type="Pfam" id="PF13843">
    <property type="entry name" value="DDE_Tnp_1_7"/>
    <property type="match status" value="1"/>
</dbReference>
<dbReference type="EMBL" id="AP028918">
    <property type="protein sequence ID" value="BES99115.1"/>
    <property type="molecule type" value="Genomic_DNA"/>
</dbReference>
<name>A0ABN7B3Z1_9HEMI</name>
<gene>
    <name evidence="3" type="ORF">NTJ_11930</name>
</gene>
<evidence type="ECO:0000313" key="3">
    <source>
        <dbReference type="EMBL" id="BES99115.1"/>
    </source>
</evidence>
<feature type="region of interest" description="Disordered" evidence="1">
    <location>
        <begin position="79"/>
        <end position="120"/>
    </location>
</feature>
<evidence type="ECO:0000259" key="2">
    <source>
        <dbReference type="Pfam" id="PF13843"/>
    </source>
</evidence>
<feature type="compositionally biased region" description="Acidic residues" evidence="1">
    <location>
        <begin position="85"/>
        <end position="107"/>
    </location>
</feature>
<organism evidence="3 4">
    <name type="scientific">Nesidiocoris tenuis</name>
    <dbReference type="NCBI Taxonomy" id="355587"/>
    <lineage>
        <taxon>Eukaryota</taxon>
        <taxon>Metazoa</taxon>
        <taxon>Ecdysozoa</taxon>
        <taxon>Arthropoda</taxon>
        <taxon>Hexapoda</taxon>
        <taxon>Insecta</taxon>
        <taxon>Pterygota</taxon>
        <taxon>Neoptera</taxon>
        <taxon>Paraneoptera</taxon>
        <taxon>Hemiptera</taxon>
        <taxon>Heteroptera</taxon>
        <taxon>Panheteroptera</taxon>
        <taxon>Cimicomorpha</taxon>
        <taxon>Miridae</taxon>
        <taxon>Dicyphina</taxon>
        <taxon>Nesidiocoris</taxon>
    </lineage>
</organism>
<proteinExistence type="predicted"/>
<keyword evidence="4" id="KW-1185">Reference proteome</keyword>
<protein>
    <submittedName>
        <fullName evidence="3">PiggyBac transposable element derived</fullName>
    </submittedName>
</protein>
<dbReference type="PANTHER" id="PTHR47272:SF1">
    <property type="entry name" value="PIGGYBAC TRANSPOSABLE ELEMENT-DERIVED PROTEIN 3-LIKE"/>
    <property type="match status" value="1"/>
</dbReference>
<evidence type="ECO:0000256" key="1">
    <source>
        <dbReference type="SAM" id="MobiDB-lite"/>
    </source>
</evidence>
<sequence>MDEIVFIKQEPAQNEGVDDEYESCAMDIVKEEAVDVPAIKIEPDVELVVPEESESLRETEWNIDLLGSGGSFLTLLPRPGSAVGDDSDCDELYEDDPLYESDDESDDESPKKKVPQEPIIPKCNWTDKGKFSHPVTVPDDDLSRRTAPDINPDDIRSPVKFFELFFDEKIVALILEQTNLYLKSKYKRDGDFSIAKREMLDFLTIELYMGCVRMPSYRDYWSKSLRFDTVADLMAKKRYELIRRHLHFSDNSSADTSDRYCKIRDLFDRIRTNFLTIPNTTRQSIEKITVPYNSVHATDRELYLPDKPPKEGFKIFARCASDGFISDMLFHDGADTFKRAGLSSAENNFEFGEKVVVSLCRTLPDPKSNFALRYDDWASSVQLMTYLKNNHGIQSLCLIKESKLGPIGFPSDKRLKQMGTGSMAHKFDDGHGIAATKWLESDVVVIATTYVPHEISTIDFRDWKTFRKATIPCPRAIKEFEKGSRINDKELFTGPDRPAYYRCHKYYLTIFRLLLNMCIRNAWILYKRHVKAENEKRRTSCAKDLKAMSLAKFRSCIASDLENGKIGQYGRSDVPPSSGLRSDPRFDGISHWPDFGSEGRCEYCRSFTPVFCTKCEVRICVVRNCFYNYHQTEEKR</sequence>
<dbReference type="Proteomes" id="UP001307889">
    <property type="component" value="Chromosome 10"/>
</dbReference>
<dbReference type="PANTHER" id="PTHR47272">
    <property type="entry name" value="DDE_TNP_1_7 DOMAIN-CONTAINING PROTEIN"/>
    <property type="match status" value="1"/>
</dbReference>
<accession>A0ABN7B3Z1</accession>